<evidence type="ECO:0000259" key="1">
    <source>
        <dbReference type="Pfam" id="PF12937"/>
    </source>
</evidence>
<dbReference type="EMBL" id="FUEG01000018">
    <property type="protein sequence ID" value="SJL12847.1"/>
    <property type="molecule type" value="Genomic_DNA"/>
</dbReference>
<dbReference type="Gene3D" id="1.20.1280.50">
    <property type="match status" value="1"/>
</dbReference>
<accession>A0A284RVS7</accession>
<dbReference type="InterPro" id="IPR001810">
    <property type="entry name" value="F-box_dom"/>
</dbReference>
<dbReference type="SUPFAM" id="SSF81383">
    <property type="entry name" value="F-box domain"/>
    <property type="match status" value="1"/>
</dbReference>
<keyword evidence="3" id="KW-1185">Reference proteome</keyword>
<reference evidence="3" key="1">
    <citation type="journal article" date="2017" name="Nat. Ecol. Evol.">
        <title>Genome expansion and lineage-specific genetic innovations in the forest pathogenic fungi Armillaria.</title>
        <authorList>
            <person name="Sipos G."/>
            <person name="Prasanna A.N."/>
            <person name="Walter M.C."/>
            <person name="O'Connor E."/>
            <person name="Balint B."/>
            <person name="Krizsan K."/>
            <person name="Kiss B."/>
            <person name="Hess J."/>
            <person name="Varga T."/>
            <person name="Slot J."/>
            <person name="Riley R."/>
            <person name="Boka B."/>
            <person name="Rigling D."/>
            <person name="Barry K."/>
            <person name="Lee J."/>
            <person name="Mihaltcheva S."/>
            <person name="LaButti K."/>
            <person name="Lipzen A."/>
            <person name="Waldron R."/>
            <person name="Moloney N.M."/>
            <person name="Sperisen C."/>
            <person name="Kredics L."/>
            <person name="Vagvoelgyi C."/>
            <person name="Patrignani A."/>
            <person name="Fitzpatrick D."/>
            <person name="Nagy I."/>
            <person name="Doyle S."/>
            <person name="Anderson J.B."/>
            <person name="Grigoriev I.V."/>
            <person name="Gueldener U."/>
            <person name="Muensterkoetter M."/>
            <person name="Nagy L.G."/>
        </authorList>
    </citation>
    <scope>NUCLEOTIDE SEQUENCE [LARGE SCALE GENOMIC DNA]</scope>
    <source>
        <strain evidence="3">C18/9</strain>
    </source>
</reference>
<feature type="domain" description="F-box" evidence="1">
    <location>
        <begin position="28"/>
        <end position="78"/>
    </location>
</feature>
<evidence type="ECO:0000313" key="3">
    <source>
        <dbReference type="Proteomes" id="UP000219338"/>
    </source>
</evidence>
<evidence type="ECO:0000313" key="2">
    <source>
        <dbReference type="EMBL" id="SJL12847.1"/>
    </source>
</evidence>
<dbReference type="Proteomes" id="UP000219338">
    <property type="component" value="Unassembled WGS sequence"/>
</dbReference>
<name>A0A284RVS7_ARMOS</name>
<protein>
    <recommendedName>
        <fullName evidence="1">F-box domain-containing protein</fullName>
    </recommendedName>
</protein>
<dbReference type="STRING" id="47428.A0A284RVS7"/>
<dbReference type="OrthoDB" id="2955959at2759"/>
<organism evidence="2 3">
    <name type="scientific">Armillaria ostoyae</name>
    <name type="common">Armillaria root rot fungus</name>
    <dbReference type="NCBI Taxonomy" id="47428"/>
    <lineage>
        <taxon>Eukaryota</taxon>
        <taxon>Fungi</taxon>
        <taxon>Dikarya</taxon>
        <taxon>Basidiomycota</taxon>
        <taxon>Agaricomycotina</taxon>
        <taxon>Agaricomycetes</taxon>
        <taxon>Agaricomycetidae</taxon>
        <taxon>Agaricales</taxon>
        <taxon>Marasmiineae</taxon>
        <taxon>Physalacriaceae</taxon>
        <taxon>Armillaria</taxon>
    </lineage>
</organism>
<dbReference type="OMA" id="LCMEFRW"/>
<dbReference type="InterPro" id="IPR036047">
    <property type="entry name" value="F-box-like_dom_sf"/>
</dbReference>
<gene>
    <name evidence="2" type="ORF">ARMOST_16279</name>
</gene>
<dbReference type="Pfam" id="PF12937">
    <property type="entry name" value="F-box-like"/>
    <property type="match status" value="1"/>
</dbReference>
<dbReference type="AlphaFoldDB" id="A0A284RVS7"/>
<proteinExistence type="predicted"/>
<sequence length="530" mass="59422">MYSDYDYNMDCLELVQSNEGQPPAKNYIDNLPNEILLEIFAFGALGSCDTAFPFRVSTTCRLWRSLAISEARLWTSLTVTGTTACIPEPRHAVDALDTAEVIFPRETLILERSADLDVDVEILVDSHLMGIMPGETQVPSCFTNTHFLYLSCLLSSHAFHIRSFFASTRDFQSIIWLCMEFRWVAMPRLKKWVLSCPDNIASDLSFSEEYEVERVHVLEYATEDIQPSSQDLQRWSGALYPLLKDVECSGVPYDWNLFSASNLQNLCLAYQPWDDRPSMETLCGILSNSMKTLESLVLACVVDIDSGSPPPATRLALPRVQNLTLGYAVSQEVQVLLRTFEFPAINKLVIQPSEAGTGTADVFINVMNYLPLDQLQILEIWAAYFGSAFPGPDPELVKEGSIAEEALPVALRFIRRLTSLRVLSLHFPCSVFLKYMNYPVTRPKDGIELSPNKAVNMAGLRGLLIHSQHPHIDRGVVSFLRERLEQGTVNGKYVGPVMSAMSLFLSQASQEDIESLGDLKLAEETRLGYF</sequence>